<evidence type="ECO:0000313" key="3">
    <source>
        <dbReference type="Proteomes" id="UP000327013"/>
    </source>
</evidence>
<protein>
    <submittedName>
        <fullName evidence="2">Uncharacterized protein</fullName>
    </submittedName>
</protein>
<keyword evidence="3" id="KW-1185">Reference proteome</keyword>
<sequence length="251" mass="27559">MRGHLRICRGGAWGCIWDVGSEVSVSNASVVAFSCVIGRAWASSFNFRRFLFGLFDGGTWWDHGSGLVRCCDAVWVCLVGFGLEVLFLWVVGGGCAYGMVCGVDFPVEMGVGRTLFVVMVILVKIFRQDGFSGDEFVMGNLCDRFTVGGEGVKLMGLWLEAMTISGWQGRGDDVARGGFIKVSIVDRFSDVAIESCGSMELLSPRMFGEDESEINCCSRRAAMSSLHSLRRRRNSMRHSSKILLDIVDLNS</sequence>
<gene>
    <name evidence="2" type="ORF">FH972_017663</name>
</gene>
<reference evidence="2 3" key="1">
    <citation type="submission" date="2019-06" db="EMBL/GenBank/DDBJ databases">
        <title>A chromosomal-level reference genome of Carpinus fangiana (Coryloideae, Betulaceae).</title>
        <authorList>
            <person name="Yang X."/>
            <person name="Wang Z."/>
            <person name="Zhang L."/>
            <person name="Hao G."/>
            <person name="Liu J."/>
            <person name="Yang Y."/>
        </authorList>
    </citation>
    <scope>NUCLEOTIDE SEQUENCE [LARGE SCALE GENOMIC DNA]</scope>
    <source>
        <strain evidence="2">Cfa_2016G</strain>
        <tissue evidence="2">Leaf</tissue>
    </source>
</reference>
<dbReference type="PROSITE" id="PS51257">
    <property type="entry name" value="PROKAR_LIPOPROTEIN"/>
    <property type="match status" value="1"/>
</dbReference>
<name>A0A5N6RN15_9ROSI</name>
<keyword evidence="1" id="KW-0472">Membrane</keyword>
<feature type="transmembrane region" description="Helical" evidence="1">
    <location>
        <begin position="73"/>
        <end position="99"/>
    </location>
</feature>
<keyword evidence="1" id="KW-1133">Transmembrane helix</keyword>
<accession>A0A5N6RN15</accession>
<dbReference type="AlphaFoldDB" id="A0A5N6RN15"/>
<dbReference type="Proteomes" id="UP000327013">
    <property type="component" value="Chromosome 7"/>
</dbReference>
<organism evidence="2 3">
    <name type="scientific">Carpinus fangiana</name>
    <dbReference type="NCBI Taxonomy" id="176857"/>
    <lineage>
        <taxon>Eukaryota</taxon>
        <taxon>Viridiplantae</taxon>
        <taxon>Streptophyta</taxon>
        <taxon>Embryophyta</taxon>
        <taxon>Tracheophyta</taxon>
        <taxon>Spermatophyta</taxon>
        <taxon>Magnoliopsida</taxon>
        <taxon>eudicotyledons</taxon>
        <taxon>Gunneridae</taxon>
        <taxon>Pentapetalae</taxon>
        <taxon>rosids</taxon>
        <taxon>fabids</taxon>
        <taxon>Fagales</taxon>
        <taxon>Betulaceae</taxon>
        <taxon>Carpinus</taxon>
    </lineage>
</organism>
<proteinExistence type="predicted"/>
<evidence type="ECO:0000313" key="2">
    <source>
        <dbReference type="EMBL" id="KAE8099706.1"/>
    </source>
</evidence>
<evidence type="ECO:0000256" key="1">
    <source>
        <dbReference type="SAM" id="Phobius"/>
    </source>
</evidence>
<keyword evidence="1" id="KW-0812">Transmembrane</keyword>
<dbReference type="EMBL" id="CM017327">
    <property type="protein sequence ID" value="KAE8099706.1"/>
    <property type="molecule type" value="Genomic_DNA"/>
</dbReference>